<organism evidence="1">
    <name type="scientific">Anguilla anguilla</name>
    <name type="common">European freshwater eel</name>
    <name type="synonym">Muraena anguilla</name>
    <dbReference type="NCBI Taxonomy" id="7936"/>
    <lineage>
        <taxon>Eukaryota</taxon>
        <taxon>Metazoa</taxon>
        <taxon>Chordata</taxon>
        <taxon>Craniata</taxon>
        <taxon>Vertebrata</taxon>
        <taxon>Euteleostomi</taxon>
        <taxon>Actinopterygii</taxon>
        <taxon>Neopterygii</taxon>
        <taxon>Teleostei</taxon>
        <taxon>Anguilliformes</taxon>
        <taxon>Anguillidae</taxon>
        <taxon>Anguilla</taxon>
    </lineage>
</organism>
<dbReference type="EMBL" id="GBXM01088348">
    <property type="protein sequence ID" value="JAH20229.1"/>
    <property type="molecule type" value="Transcribed_RNA"/>
</dbReference>
<proteinExistence type="predicted"/>
<protein>
    <submittedName>
        <fullName evidence="1">Uncharacterized protein</fullName>
    </submittedName>
</protein>
<accession>A0A0E9QTU6</accession>
<dbReference type="AlphaFoldDB" id="A0A0E9QTU6"/>
<evidence type="ECO:0000313" key="1">
    <source>
        <dbReference type="EMBL" id="JAH20229.1"/>
    </source>
</evidence>
<reference evidence="1" key="2">
    <citation type="journal article" date="2015" name="Fish Shellfish Immunol.">
        <title>Early steps in the European eel (Anguilla anguilla)-Vibrio vulnificus interaction in the gills: Role of the RtxA13 toxin.</title>
        <authorList>
            <person name="Callol A."/>
            <person name="Pajuelo D."/>
            <person name="Ebbesson L."/>
            <person name="Teles M."/>
            <person name="MacKenzie S."/>
            <person name="Amaro C."/>
        </authorList>
    </citation>
    <scope>NUCLEOTIDE SEQUENCE</scope>
</reference>
<name>A0A0E9QTU6_ANGAN</name>
<sequence length="70" mass="8490">MCSFKFCHIKVSNTKNCLIEEDIIQMVAPRQHIRYRYMFQMRKFITKVSFKCLKGNSDFNEFINKKNTVF</sequence>
<reference evidence="1" key="1">
    <citation type="submission" date="2014-11" db="EMBL/GenBank/DDBJ databases">
        <authorList>
            <person name="Amaro Gonzalez C."/>
        </authorList>
    </citation>
    <scope>NUCLEOTIDE SEQUENCE</scope>
</reference>